<dbReference type="Proteomes" id="UP000078597">
    <property type="component" value="Unassembled WGS sequence"/>
</dbReference>
<accession>A0A1A8X6J9</accession>
<feature type="non-terminal residue" evidence="2">
    <location>
        <position position="1"/>
    </location>
</feature>
<proteinExistence type="predicted"/>
<dbReference type="AlphaFoldDB" id="A0A1A8X6J9"/>
<evidence type="ECO:0000256" key="1">
    <source>
        <dbReference type="SAM" id="MobiDB-lite"/>
    </source>
</evidence>
<sequence length="527" mass="62936">YRLIINYIEKIKEKLNIYNYIGISRVYTKVLIDLYLEEINRANFFLSDILQYLRQGKFRKSIPSNQRNISHKDFIIHFMIQVIEKVDEELHLLSAIELTDILSVISNYSFRNNYSKYDISLQVNNRKDVYSMHHTPSENYSNDCNSVEVLQVHDLSPTNAYLFKENIVSFIIIKEMVKKYEHLSTLHKIINFYNLSKLCIYDDEFIHLMEKDLNNYHYVNNIHHKYLALLIWCLHKYKILHKHIEKLKPIIIQNIFNFNAKGFSRLCHAIYYEKEILHKIAINLMNKIEKMNINEFLCYFYSVILLDLLPLSLSSRVPFRNGKEKCSHDYTPTLSEQQSELAKKKCSKRKQIGKKQSEMNQSEMNQSEMNQGEMNQSEMNQSEMNQREMNQSEMNQSEMNQSKMNQSEMNQSEMNQREMDQSEMNQSEMNQSEMNQSEMNQSEMNQSEMNQSEIRQSEKIIPDHLVLLNKSRILQNCIKFINDNKKDISKEEMTKIVLLLKKKKHEKYLYVLGMLPEEWKTLIHLIN</sequence>
<protein>
    <submittedName>
        <fullName evidence="2">Uncharacterized protein</fullName>
    </submittedName>
</protein>
<feature type="compositionally biased region" description="Basic residues" evidence="1">
    <location>
        <begin position="344"/>
        <end position="353"/>
    </location>
</feature>
<name>A0A1A8X6J9_PLAMA</name>
<reference evidence="3" key="1">
    <citation type="submission" date="2016-05" db="EMBL/GenBank/DDBJ databases">
        <authorList>
            <person name="Naeem Raeece"/>
        </authorList>
    </citation>
    <scope>NUCLEOTIDE SEQUENCE [LARGE SCALE GENOMIC DNA]</scope>
</reference>
<feature type="region of interest" description="Disordered" evidence="1">
    <location>
        <begin position="324"/>
        <end position="454"/>
    </location>
</feature>
<dbReference type="EMBL" id="FLQW01006700">
    <property type="protein sequence ID" value="SBT00886.1"/>
    <property type="molecule type" value="Genomic_DNA"/>
</dbReference>
<organism evidence="2 3">
    <name type="scientific">Plasmodium malariae</name>
    <dbReference type="NCBI Taxonomy" id="5858"/>
    <lineage>
        <taxon>Eukaryota</taxon>
        <taxon>Sar</taxon>
        <taxon>Alveolata</taxon>
        <taxon>Apicomplexa</taxon>
        <taxon>Aconoidasida</taxon>
        <taxon>Haemosporida</taxon>
        <taxon>Plasmodiidae</taxon>
        <taxon>Plasmodium</taxon>
        <taxon>Plasmodium (Plasmodium)</taxon>
    </lineage>
</organism>
<feature type="compositionally biased region" description="Polar residues" evidence="1">
    <location>
        <begin position="330"/>
        <end position="340"/>
    </location>
</feature>
<evidence type="ECO:0000313" key="3">
    <source>
        <dbReference type="Proteomes" id="UP000078597"/>
    </source>
</evidence>
<evidence type="ECO:0000313" key="2">
    <source>
        <dbReference type="EMBL" id="SBT00886.1"/>
    </source>
</evidence>
<feature type="compositionally biased region" description="Polar residues" evidence="1">
    <location>
        <begin position="358"/>
        <end position="414"/>
    </location>
</feature>
<feature type="compositionally biased region" description="Polar residues" evidence="1">
    <location>
        <begin position="422"/>
        <end position="454"/>
    </location>
</feature>
<gene>
    <name evidence="2" type="ORF">PMALA_078890</name>
</gene>
<dbReference type="VEuPathDB" id="PlasmoDB:PmUG01_02015700"/>